<dbReference type="PANTHER" id="PTHR34761">
    <property type="entry name" value="NUCLEOLUS AND NEURAL PROGENITOR PROTEIN"/>
    <property type="match status" value="1"/>
</dbReference>
<evidence type="ECO:0008006" key="3">
    <source>
        <dbReference type="Google" id="ProtNLM"/>
    </source>
</evidence>
<protein>
    <recommendedName>
        <fullName evidence="3">Nucleolus and neural progenitor protein-like N-terminal domain-containing protein</fullName>
    </recommendedName>
</protein>
<name>A0ABV0V473_9TELE</name>
<keyword evidence="2" id="KW-1185">Reference proteome</keyword>
<evidence type="ECO:0000313" key="2">
    <source>
        <dbReference type="Proteomes" id="UP001482620"/>
    </source>
</evidence>
<sequence length="255" mass="29288">MAEFLGPSDALMLKKHPAFHAYLKDQKAEPQTWKKASAKFTNKKRMIIVKEDLGVSVERAINFDAYVQLSFSKSKSVSEELGKNTKKEKFKKQAGEATTFTLMSANLEEIIQWCRSKRMKKTQHLLTFLRLKCQKMKCLEAAGYNVQRKLRVFRQEVCQALSPQGSAGRTFRFLTVTKRMAGQRSRLQSLRKRFIVSRARTDLKTTQLLGRQKETELQMYFKDIQKSRATSRTALQITNSDSSDDIDDIFAIAGL</sequence>
<organism evidence="1 2">
    <name type="scientific">Ilyodon furcidens</name>
    <name type="common">goldbreast splitfin</name>
    <dbReference type="NCBI Taxonomy" id="33524"/>
    <lineage>
        <taxon>Eukaryota</taxon>
        <taxon>Metazoa</taxon>
        <taxon>Chordata</taxon>
        <taxon>Craniata</taxon>
        <taxon>Vertebrata</taxon>
        <taxon>Euteleostomi</taxon>
        <taxon>Actinopterygii</taxon>
        <taxon>Neopterygii</taxon>
        <taxon>Teleostei</taxon>
        <taxon>Neoteleostei</taxon>
        <taxon>Acanthomorphata</taxon>
        <taxon>Ovalentaria</taxon>
        <taxon>Atherinomorphae</taxon>
        <taxon>Cyprinodontiformes</taxon>
        <taxon>Goodeidae</taxon>
        <taxon>Ilyodon</taxon>
    </lineage>
</organism>
<dbReference type="Proteomes" id="UP001482620">
    <property type="component" value="Unassembled WGS sequence"/>
</dbReference>
<dbReference type="EMBL" id="JAHRIQ010093705">
    <property type="protein sequence ID" value="MEQ2251607.1"/>
    <property type="molecule type" value="Genomic_DNA"/>
</dbReference>
<accession>A0ABV0V473</accession>
<evidence type="ECO:0000313" key="1">
    <source>
        <dbReference type="EMBL" id="MEQ2251607.1"/>
    </source>
</evidence>
<dbReference type="PANTHER" id="PTHR34761:SF1">
    <property type="entry name" value="NUCLEOLUS AND NEURAL PROGENITOR PROTEIN"/>
    <property type="match status" value="1"/>
</dbReference>
<dbReference type="InterPro" id="IPR052835">
    <property type="entry name" value="Nepro"/>
</dbReference>
<comment type="caution">
    <text evidence="1">The sequence shown here is derived from an EMBL/GenBank/DDBJ whole genome shotgun (WGS) entry which is preliminary data.</text>
</comment>
<reference evidence="1 2" key="1">
    <citation type="submission" date="2021-06" db="EMBL/GenBank/DDBJ databases">
        <authorList>
            <person name="Palmer J.M."/>
        </authorList>
    </citation>
    <scope>NUCLEOTIDE SEQUENCE [LARGE SCALE GENOMIC DNA]</scope>
    <source>
        <strain evidence="2">if_2019</strain>
        <tissue evidence="1">Muscle</tissue>
    </source>
</reference>
<proteinExistence type="predicted"/>
<gene>
    <name evidence="1" type="ORF">ILYODFUR_012830</name>
</gene>